<name>A0A0L9U4A2_PHAAN</name>
<feature type="compositionally biased region" description="Low complexity" evidence="1">
    <location>
        <begin position="32"/>
        <end position="45"/>
    </location>
</feature>
<protein>
    <submittedName>
        <fullName evidence="2">Uncharacterized protein</fullName>
    </submittedName>
</protein>
<dbReference type="AlphaFoldDB" id="A0A0L9U4A2"/>
<evidence type="ECO:0000313" key="2">
    <source>
        <dbReference type="EMBL" id="KOM37615.1"/>
    </source>
</evidence>
<sequence length="157" mass="16970">MSSTTRSFDEPAALSGDYGASERRSAGYANVGAESSSSVGSSILGSTGGGDQPVAGEEAVEERKVEIKIDMAGEWDGINIAPLLAVAGMQDVESIKLVVCKMNERACHRTEHPRRVISWAVFAMTLDSRCSPSAQSAILKDLFSGVYRLPWFQRFMY</sequence>
<reference evidence="3" key="1">
    <citation type="journal article" date="2015" name="Proc. Natl. Acad. Sci. U.S.A.">
        <title>Genome sequencing of adzuki bean (Vigna angularis) provides insight into high starch and low fat accumulation and domestication.</title>
        <authorList>
            <person name="Yang K."/>
            <person name="Tian Z."/>
            <person name="Chen C."/>
            <person name="Luo L."/>
            <person name="Zhao B."/>
            <person name="Wang Z."/>
            <person name="Yu L."/>
            <person name="Li Y."/>
            <person name="Sun Y."/>
            <person name="Li W."/>
            <person name="Chen Y."/>
            <person name="Li Y."/>
            <person name="Zhang Y."/>
            <person name="Ai D."/>
            <person name="Zhao J."/>
            <person name="Shang C."/>
            <person name="Ma Y."/>
            <person name="Wu B."/>
            <person name="Wang M."/>
            <person name="Gao L."/>
            <person name="Sun D."/>
            <person name="Zhang P."/>
            <person name="Guo F."/>
            <person name="Wang W."/>
            <person name="Li Y."/>
            <person name="Wang J."/>
            <person name="Varshney R.K."/>
            <person name="Wang J."/>
            <person name="Ling H.Q."/>
            <person name="Wan P."/>
        </authorList>
    </citation>
    <scope>NUCLEOTIDE SEQUENCE</scope>
    <source>
        <strain evidence="3">cv. Jingnong 6</strain>
    </source>
</reference>
<dbReference type="Gramene" id="KOM37615">
    <property type="protein sequence ID" value="KOM37615"/>
    <property type="gene ID" value="LR48_Vigan03g099700"/>
</dbReference>
<evidence type="ECO:0000256" key="1">
    <source>
        <dbReference type="SAM" id="MobiDB-lite"/>
    </source>
</evidence>
<dbReference type="EMBL" id="CM003373">
    <property type="protein sequence ID" value="KOM37615.1"/>
    <property type="molecule type" value="Genomic_DNA"/>
</dbReference>
<organism evidence="2 3">
    <name type="scientific">Phaseolus angularis</name>
    <name type="common">Azuki bean</name>
    <name type="synonym">Vigna angularis</name>
    <dbReference type="NCBI Taxonomy" id="3914"/>
    <lineage>
        <taxon>Eukaryota</taxon>
        <taxon>Viridiplantae</taxon>
        <taxon>Streptophyta</taxon>
        <taxon>Embryophyta</taxon>
        <taxon>Tracheophyta</taxon>
        <taxon>Spermatophyta</taxon>
        <taxon>Magnoliopsida</taxon>
        <taxon>eudicotyledons</taxon>
        <taxon>Gunneridae</taxon>
        <taxon>Pentapetalae</taxon>
        <taxon>rosids</taxon>
        <taxon>fabids</taxon>
        <taxon>Fabales</taxon>
        <taxon>Fabaceae</taxon>
        <taxon>Papilionoideae</taxon>
        <taxon>50 kb inversion clade</taxon>
        <taxon>NPAAA clade</taxon>
        <taxon>indigoferoid/millettioid clade</taxon>
        <taxon>Phaseoleae</taxon>
        <taxon>Vigna</taxon>
    </lineage>
</organism>
<dbReference type="Proteomes" id="UP000053144">
    <property type="component" value="Chromosome 3"/>
</dbReference>
<feature type="region of interest" description="Disordered" evidence="1">
    <location>
        <begin position="25"/>
        <end position="59"/>
    </location>
</feature>
<gene>
    <name evidence="2" type="ORF">LR48_Vigan03g099700</name>
</gene>
<accession>A0A0L9U4A2</accession>
<evidence type="ECO:0000313" key="3">
    <source>
        <dbReference type="Proteomes" id="UP000053144"/>
    </source>
</evidence>
<proteinExistence type="predicted"/>